<name>A0A813LG59_POLGL</name>
<dbReference type="AlphaFoldDB" id="A0A813LG59"/>
<comment type="caution">
    <text evidence="1">The sequence shown here is derived from an EMBL/GenBank/DDBJ whole genome shotgun (WGS) entry which is preliminary data.</text>
</comment>
<reference evidence="1" key="1">
    <citation type="submission" date="2021-02" db="EMBL/GenBank/DDBJ databases">
        <authorList>
            <person name="Dougan E. K."/>
            <person name="Rhodes N."/>
            <person name="Thang M."/>
            <person name="Chan C."/>
        </authorList>
    </citation>
    <scope>NUCLEOTIDE SEQUENCE</scope>
</reference>
<proteinExistence type="predicted"/>
<dbReference type="EMBL" id="CAJNNW010034637">
    <property type="protein sequence ID" value="CAE8723360.1"/>
    <property type="molecule type" value="Genomic_DNA"/>
</dbReference>
<accession>A0A813LG59</accession>
<evidence type="ECO:0000313" key="1">
    <source>
        <dbReference type="EMBL" id="CAE8723360.1"/>
    </source>
</evidence>
<protein>
    <submittedName>
        <fullName evidence="1">Uncharacterized protein</fullName>
    </submittedName>
</protein>
<gene>
    <name evidence="1" type="ORF">PGLA2088_LOCUS43079</name>
</gene>
<organism evidence="1 2">
    <name type="scientific">Polarella glacialis</name>
    <name type="common">Dinoflagellate</name>
    <dbReference type="NCBI Taxonomy" id="89957"/>
    <lineage>
        <taxon>Eukaryota</taxon>
        <taxon>Sar</taxon>
        <taxon>Alveolata</taxon>
        <taxon>Dinophyceae</taxon>
        <taxon>Suessiales</taxon>
        <taxon>Suessiaceae</taxon>
        <taxon>Polarella</taxon>
    </lineage>
</organism>
<dbReference type="Proteomes" id="UP000626109">
    <property type="component" value="Unassembled WGS sequence"/>
</dbReference>
<sequence length="257" mass="28817">MNPRRNARAQRFQCRPARKPHFAALSFVVVAAMLSLGGSQAFSLVPSMVSNVPARTTLARLAQAEEGDPTATPLSKSGCRKDLKALCNSRPFVEYHFRKFMHEKGLKPRSPTTQFSRLPETIVQQFLALHAEGALDQFEVVSADTIAKLDDLRDKDIHALWHWGQVCGQQAFGTTRPDAIPAQVVHQFLESFQAGRFERLEMANDSLIAEAQALQRSSGGKELWNKFRDTYPGQAQTLDPKRWPAEHVRHFLAQAKV</sequence>
<evidence type="ECO:0000313" key="2">
    <source>
        <dbReference type="Proteomes" id="UP000626109"/>
    </source>
</evidence>